<accession>A0AAD4NGV3</accession>
<dbReference type="Gene3D" id="2.60.40.1260">
    <property type="entry name" value="Lamin Tail domain"/>
    <property type="match status" value="1"/>
</dbReference>
<feature type="compositionally biased region" description="Basic and acidic residues" evidence="7">
    <location>
        <begin position="856"/>
        <end position="883"/>
    </location>
</feature>
<feature type="region of interest" description="Disordered" evidence="7">
    <location>
        <begin position="743"/>
        <end position="796"/>
    </location>
</feature>
<feature type="compositionally biased region" description="Basic and acidic residues" evidence="7">
    <location>
        <begin position="400"/>
        <end position="412"/>
    </location>
</feature>
<feature type="domain" description="LTD" evidence="8">
    <location>
        <begin position="1406"/>
        <end position="1523"/>
    </location>
</feature>
<dbReference type="FunFam" id="2.60.40.1260:FF:000003">
    <property type="entry name" value="Intermediate filament protein A"/>
    <property type="match status" value="1"/>
</dbReference>
<feature type="region of interest" description="Disordered" evidence="7">
    <location>
        <begin position="333"/>
        <end position="357"/>
    </location>
</feature>
<feature type="domain" description="IF rod" evidence="9">
    <location>
        <begin position="1020"/>
        <end position="1373"/>
    </location>
</feature>
<dbReference type="FunFam" id="1.20.5.1160:FF:000016">
    <property type="entry name" value="Intermediate filament protein A"/>
    <property type="match status" value="1"/>
</dbReference>
<evidence type="ECO:0000313" key="11">
    <source>
        <dbReference type="Proteomes" id="UP001201812"/>
    </source>
</evidence>
<dbReference type="SUPFAM" id="SSF57997">
    <property type="entry name" value="Tropomyosin"/>
    <property type="match status" value="1"/>
</dbReference>
<evidence type="ECO:0000256" key="6">
    <source>
        <dbReference type="SAM" id="Coils"/>
    </source>
</evidence>
<comment type="similarity">
    <text evidence="5">Belongs to the intermediate filament family.</text>
</comment>
<dbReference type="GO" id="GO:0005737">
    <property type="term" value="C:cytoplasm"/>
    <property type="evidence" value="ECO:0007669"/>
    <property type="project" value="UniProtKB-SubCell"/>
</dbReference>
<comment type="subcellular location">
    <subcellularLocation>
        <location evidence="1">Cytoplasm</location>
    </subcellularLocation>
</comment>
<keyword evidence="11" id="KW-1185">Reference proteome</keyword>
<dbReference type="GO" id="GO:0031507">
    <property type="term" value="P:heterochromatin formation"/>
    <property type="evidence" value="ECO:0007669"/>
    <property type="project" value="TreeGrafter"/>
</dbReference>
<name>A0AAD4NGV3_9BILA</name>
<keyword evidence="4 6" id="KW-0175">Coiled coil</keyword>
<dbReference type="SUPFAM" id="SSF74853">
    <property type="entry name" value="Lamin A/C globular tail domain"/>
    <property type="match status" value="1"/>
</dbReference>
<evidence type="ECO:0000313" key="10">
    <source>
        <dbReference type="EMBL" id="KAI1725515.1"/>
    </source>
</evidence>
<feature type="region of interest" description="Disordered" evidence="7">
    <location>
        <begin position="848"/>
        <end position="980"/>
    </location>
</feature>
<feature type="compositionally biased region" description="Basic and acidic residues" evidence="7">
    <location>
        <begin position="280"/>
        <end position="293"/>
    </location>
</feature>
<dbReference type="GO" id="GO:0005652">
    <property type="term" value="C:nuclear lamina"/>
    <property type="evidence" value="ECO:0007669"/>
    <property type="project" value="TreeGrafter"/>
</dbReference>
<gene>
    <name evidence="10" type="ORF">DdX_02175</name>
</gene>
<feature type="compositionally biased region" description="Low complexity" evidence="7">
    <location>
        <begin position="107"/>
        <end position="134"/>
    </location>
</feature>
<dbReference type="SUPFAM" id="SSF64593">
    <property type="entry name" value="Intermediate filament protein, coiled coil region"/>
    <property type="match status" value="2"/>
</dbReference>
<dbReference type="FunFam" id="1.20.5.1160:FF:000023">
    <property type="entry name" value="Intermediate filament protein ifa-1"/>
    <property type="match status" value="1"/>
</dbReference>
<feature type="coiled-coil region" evidence="6">
    <location>
        <begin position="1278"/>
        <end position="1326"/>
    </location>
</feature>
<sequence>MKDQLCSLLITFSDFNNPSKETTTAHMFSSTNPRHYPQRRKVVHSQNIDSIQSANKGKQSDANVITTRISRSAHAADVGNLGSDMVEHRQTKQHYTPSQQESTPRHASATPSQSQSATQVMTPSPAATLLSSSSRQSQYPNTCTSGSSIGGSPAHSSQLSIQEVTLSYSKSKTDQHHAVTRSETKTVFPAAGPLEVHYRDISIEKRAGPYRVHTSGQVEYGPGEYFQVTDYPSETRPQPATTLPQTQKTVEHYYTTPLNVQTDSEKQYHGIPPQKTPHHIRFEGDSSPRDPQQRRPSSTPLTHHKERSFEAIEQSSVQQNGATQKTIFERSTRELMTSTSKAVTTNYGPSRPVEGLHRPLSQGQRLIERPVGTGLPRYYDDTDIRLYTRYGDFSDIDRERKRPRVEGGRRVPADLPLQHPAPIMKTRTGETRFGTSWEDHDRHRNTPHIKQYEMREVTRVEQIVRSQANQPSVIPFGSSKNFSDAERRSQSQPPRWPTPPQQPPPGTPIAEGIVKPRLIDYETYRREVEQLQREAAKIEYPELRIDASDSGAVPLSPAVVVSPVEARQKYEETHVKTTPPYKYFTMSELTKNEKVIKSAATPINTPVTDEHIQTTTKFGPESFRSKIETIEGSSRFRPLHQEAPTTEKPSPMETSKQPLLVTEFPKEVPQVPRPPREIQPEELAETLLEHLKPLLELEKQQRSQRTSRAGTPPERRRSGPLYVEKSIEKEVHISSYVETGKETVTKEEARAQEEPKVEHRGVDKATQLAPKEEEKAELVSAAVQSEPPVPHTDIGTQVRLENEESARRMDSLDLVDRSSRLMETLRRELQVEESIDYEVRRRQRIINEPSAGQQLKEVREEEHDSSHVDERQHAVAHERKETDESGPSISIFPPEEETMEKSEYESRTVTTKTVSSPTPPAIKQKEIEPSPPATPRTTSTAELKFRTPSPRMEYKSESEYRSNISSRQGFTRPHRALSPTPTSHRVLKMVSETSSLNSAALSPYGGSTAASTIRDAREREKKEMSDLNDRLANYIEKVRFLEAQNRKLAADLEFLRDRWGKDTTSVRDMYEGDLRQARKLIDETNRQRNELEASLNKLQEEINALRRRYDDLVKSRHFDKEKIEELLLKLSALEGEIALLKRRIALLEADVNAVKKENHKLLSELQRARNDLDQETLNRIDFQNQVQTLLEEIDFLRRAHDSEIQDLHAMVSRDTTSENREYFKNELASAIREIREEYDKICGAQRVDMESWYKLKVQEIQTQSVRQNMEQIYAKEEVKRLRVQLGDLRGKLADLESRNSLLEKQAEELNYQLEDDQRSYESALNDRDSQIRKIRDECQMLMVELQMLLDTKQTLDAEIAIYRKMLEGEEDRAGLRQLVEQVVRTHHYKQADETESMRVLRGETSSRNSYQRSAKGNVSIWEAAPDGKYVVLENTHRSKEEHIGEWKLKRRIDGRREIVYTFPRDFILRPGKSVKIWARNQGIHNPPDELVFDGEDSFGSGNNVQTILYNTQGEERATLIQRSNYTVTGH</sequence>
<dbReference type="InterPro" id="IPR036415">
    <property type="entry name" value="Lamin_tail_dom_sf"/>
</dbReference>
<dbReference type="PROSITE" id="PS51842">
    <property type="entry name" value="IF_ROD_2"/>
    <property type="match status" value="1"/>
</dbReference>
<feature type="compositionally biased region" description="Polar residues" evidence="7">
    <location>
        <begin position="135"/>
        <end position="147"/>
    </location>
</feature>
<evidence type="ECO:0000256" key="3">
    <source>
        <dbReference type="ARBA" id="ARBA00022754"/>
    </source>
</evidence>
<dbReference type="PANTHER" id="PTHR45721">
    <property type="entry name" value="LAMIN DM0-RELATED"/>
    <property type="match status" value="1"/>
</dbReference>
<feature type="coiled-coil region" evidence="6">
    <location>
        <begin position="1010"/>
        <end position="1199"/>
    </location>
</feature>
<feature type="region of interest" description="Disordered" evidence="7">
    <location>
        <begin position="696"/>
        <end position="721"/>
    </location>
</feature>
<dbReference type="InterPro" id="IPR001322">
    <property type="entry name" value="Lamin_tail_dom"/>
</dbReference>
<evidence type="ECO:0000256" key="1">
    <source>
        <dbReference type="ARBA" id="ARBA00004496"/>
    </source>
</evidence>
<dbReference type="PANTHER" id="PTHR45721:SF12">
    <property type="entry name" value="INTERMEDIATE FILAMENT PROTEIN IFA-1"/>
    <property type="match status" value="1"/>
</dbReference>
<feature type="region of interest" description="Disordered" evidence="7">
    <location>
        <begin position="261"/>
        <end position="305"/>
    </location>
</feature>
<proteinExistence type="inferred from homology"/>
<feature type="compositionally biased region" description="Polar residues" evidence="7">
    <location>
        <begin position="466"/>
        <end position="482"/>
    </location>
</feature>
<dbReference type="Gene3D" id="1.20.5.1160">
    <property type="entry name" value="Vasodilator-stimulated phosphoprotein"/>
    <property type="match status" value="2"/>
</dbReference>
<dbReference type="GO" id="GO:0005882">
    <property type="term" value="C:intermediate filament"/>
    <property type="evidence" value="ECO:0007669"/>
    <property type="project" value="UniProtKB-KW"/>
</dbReference>
<evidence type="ECO:0000256" key="2">
    <source>
        <dbReference type="ARBA" id="ARBA00022490"/>
    </source>
</evidence>
<feature type="region of interest" description="Disordered" evidence="7">
    <location>
        <begin position="88"/>
        <end position="160"/>
    </location>
</feature>
<dbReference type="Pfam" id="PF00932">
    <property type="entry name" value="LTD"/>
    <property type="match status" value="1"/>
</dbReference>
<dbReference type="SMART" id="SM01391">
    <property type="entry name" value="Filament"/>
    <property type="match status" value="1"/>
</dbReference>
<dbReference type="Pfam" id="PF00038">
    <property type="entry name" value="Filament"/>
    <property type="match status" value="1"/>
</dbReference>
<keyword evidence="3 5" id="KW-0403">Intermediate filament</keyword>
<evidence type="ECO:0000259" key="9">
    <source>
        <dbReference type="PROSITE" id="PS51842"/>
    </source>
</evidence>
<keyword evidence="2" id="KW-0963">Cytoplasm</keyword>
<evidence type="ECO:0000259" key="8">
    <source>
        <dbReference type="PROSITE" id="PS51841"/>
    </source>
</evidence>
<dbReference type="GO" id="GO:0090435">
    <property type="term" value="P:protein localization to nuclear envelope"/>
    <property type="evidence" value="ECO:0007669"/>
    <property type="project" value="TreeGrafter"/>
</dbReference>
<feature type="region of interest" description="Disordered" evidence="7">
    <location>
        <begin position="400"/>
        <end position="421"/>
    </location>
</feature>
<protein>
    <submittedName>
        <fullName evidence="10">Intermediate filament protein domain-containing protein</fullName>
    </submittedName>
</protein>
<feature type="compositionally biased region" description="Polar residues" evidence="7">
    <location>
        <begin position="93"/>
        <end position="102"/>
    </location>
</feature>
<reference evidence="10" key="1">
    <citation type="submission" date="2022-01" db="EMBL/GenBank/DDBJ databases">
        <title>Genome Sequence Resource for Two Populations of Ditylenchus destructor, the Migratory Endoparasitic Phytonematode.</title>
        <authorList>
            <person name="Zhang H."/>
            <person name="Lin R."/>
            <person name="Xie B."/>
        </authorList>
    </citation>
    <scope>NUCLEOTIDE SEQUENCE</scope>
    <source>
        <strain evidence="10">BazhouSP</strain>
    </source>
</reference>
<evidence type="ECO:0000256" key="4">
    <source>
        <dbReference type="ARBA" id="ARBA00023054"/>
    </source>
</evidence>
<organism evidence="10 11">
    <name type="scientific">Ditylenchus destructor</name>
    <dbReference type="NCBI Taxonomy" id="166010"/>
    <lineage>
        <taxon>Eukaryota</taxon>
        <taxon>Metazoa</taxon>
        <taxon>Ecdysozoa</taxon>
        <taxon>Nematoda</taxon>
        <taxon>Chromadorea</taxon>
        <taxon>Rhabditida</taxon>
        <taxon>Tylenchina</taxon>
        <taxon>Tylenchomorpha</taxon>
        <taxon>Sphaerularioidea</taxon>
        <taxon>Anguinidae</taxon>
        <taxon>Anguininae</taxon>
        <taxon>Ditylenchus</taxon>
    </lineage>
</organism>
<comment type="caution">
    <text evidence="10">The sequence shown here is derived from an EMBL/GenBank/DDBJ whole genome shotgun (WGS) entry which is preliminary data.</text>
</comment>
<dbReference type="InterPro" id="IPR039008">
    <property type="entry name" value="IF_rod_dom"/>
</dbReference>
<dbReference type="GO" id="GO:0006998">
    <property type="term" value="P:nuclear envelope organization"/>
    <property type="evidence" value="ECO:0007669"/>
    <property type="project" value="TreeGrafter"/>
</dbReference>
<evidence type="ECO:0000256" key="5">
    <source>
        <dbReference type="RuleBase" id="RU000685"/>
    </source>
</evidence>
<feature type="compositionally biased region" description="Polar residues" evidence="7">
    <location>
        <begin position="334"/>
        <end position="348"/>
    </location>
</feature>
<dbReference type="EMBL" id="JAKKPZ010000002">
    <property type="protein sequence ID" value="KAI1725515.1"/>
    <property type="molecule type" value="Genomic_DNA"/>
</dbReference>
<evidence type="ECO:0000256" key="7">
    <source>
        <dbReference type="SAM" id="MobiDB-lite"/>
    </source>
</evidence>
<feature type="compositionally biased region" description="Basic and acidic residues" evidence="7">
    <location>
        <begin position="743"/>
        <end position="763"/>
    </location>
</feature>
<dbReference type="GO" id="GO:0005200">
    <property type="term" value="F:structural constituent of cytoskeleton"/>
    <property type="evidence" value="ECO:0007669"/>
    <property type="project" value="TreeGrafter"/>
</dbReference>
<dbReference type="GO" id="GO:0007097">
    <property type="term" value="P:nuclear migration"/>
    <property type="evidence" value="ECO:0007669"/>
    <property type="project" value="TreeGrafter"/>
</dbReference>
<feature type="compositionally biased region" description="Pro residues" evidence="7">
    <location>
        <begin position="494"/>
        <end position="507"/>
    </location>
</feature>
<dbReference type="FunFam" id="1.20.5.170:FF:000058">
    <property type="entry name" value="Intermediate filament protein B"/>
    <property type="match status" value="1"/>
</dbReference>
<dbReference type="PROSITE" id="PS51841">
    <property type="entry name" value="LTD"/>
    <property type="match status" value="1"/>
</dbReference>
<dbReference type="Gene3D" id="1.20.5.500">
    <property type="entry name" value="Single helix bin"/>
    <property type="match status" value="1"/>
</dbReference>
<dbReference type="Proteomes" id="UP001201812">
    <property type="component" value="Unassembled WGS sequence"/>
</dbReference>
<dbReference type="GO" id="GO:0051664">
    <property type="term" value="P:nuclear pore localization"/>
    <property type="evidence" value="ECO:0007669"/>
    <property type="project" value="TreeGrafter"/>
</dbReference>
<dbReference type="PROSITE" id="PS00226">
    <property type="entry name" value="IF_ROD_1"/>
    <property type="match status" value="1"/>
</dbReference>
<feature type="region of interest" description="Disordered" evidence="7">
    <location>
        <begin position="466"/>
        <end position="513"/>
    </location>
</feature>
<dbReference type="InterPro" id="IPR018039">
    <property type="entry name" value="IF_conserved"/>
</dbReference>
<dbReference type="Gene3D" id="1.20.5.170">
    <property type="match status" value="1"/>
</dbReference>